<proteinExistence type="predicted"/>
<accession>X1TSE7</accession>
<organism evidence="1">
    <name type="scientific">marine sediment metagenome</name>
    <dbReference type="NCBI Taxonomy" id="412755"/>
    <lineage>
        <taxon>unclassified sequences</taxon>
        <taxon>metagenomes</taxon>
        <taxon>ecological metagenomes</taxon>
    </lineage>
</organism>
<feature type="non-terminal residue" evidence="1">
    <location>
        <position position="252"/>
    </location>
</feature>
<evidence type="ECO:0000313" key="1">
    <source>
        <dbReference type="EMBL" id="GAJ08189.1"/>
    </source>
</evidence>
<protein>
    <recommendedName>
        <fullName evidence="2">Replication protein</fullName>
    </recommendedName>
</protein>
<comment type="caution">
    <text evidence="1">The sequence shown here is derived from an EMBL/GenBank/DDBJ whole genome shotgun (WGS) entry which is preliminary data.</text>
</comment>
<dbReference type="AlphaFoldDB" id="X1TSE7"/>
<feature type="non-terminal residue" evidence="1">
    <location>
        <position position="1"/>
    </location>
</feature>
<evidence type="ECO:0008006" key="2">
    <source>
        <dbReference type="Google" id="ProtNLM"/>
    </source>
</evidence>
<gene>
    <name evidence="1" type="ORF">S12H4_47144</name>
</gene>
<sequence>PWLDNTCDKEGVGWFIVGECANGHRFAKELVCGKEFCSVCGEDDSIAHNRRFVRWLPKVQEMEVLGYFVFTIPEALRAKYRTKVSLSRLGHQVQEILKSWGYLRGLRRWHWFGDITKYGLRGEVVFHPHLNCLVDSQGGGFLSPRALAAIKLEYAGLVYGIPVKELGESHPIDVNYHYRLSPGRMVHTLKYVTRATFRDYTWDIEMAMELRGFRNMVVWGRGQWGNEPAWSLGDLGDKAREVVEDLDIRAIE</sequence>
<name>X1TSE7_9ZZZZ</name>
<dbReference type="EMBL" id="BARW01029320">
    <property type="protein sequence ID" value="GAJ08189.1"/>
    <property type="molecule type" value="Genomic_DNA"/>
</dbReference>
<reference evidence="1" key="1">
    <citation type="journal article" date="2014" name="Front. Microbiol.">
        <title>High frequency of phylogenetically diverse reductive dehalogenase-homologous genes in deep subseafloor sedimentary metagenomes.</title>
        <authorList>
            <person name="Kawai M."/>
            <person name="Futagami T."/>
            <person name="Toyoda A."/>
            <person name="Takaki Y."/>
            <person name="Nishi S."/>
            <person name="Hori S."/>
            <person name="Arai W."/>
            <person name="Tsubouchi T."/>
            <person name="Morono Y."/>
            <person name="Uchiyama I."/>
            <person name="Ito T."/>
            <person name="Fujiyama A."/>
            <person name="Inagaki F."/>
            <person name="Takami H."/>
        </authorList>
    </citation>
    <scope>NUCLEOTIDE SEQUENCE</scope>
    <source>
        <strain evidence="1">Expedition CK06-06</strain>
    </source>
</reference>